<dbReference type="GO" id="GO:0046872">
    <property type="term" value="F:metal ion binding"/>
    <property type="evidence" value="ECO:0007669"/>
    <property type="project" value="UniProtKB-KW"/>
</dbReference>
<organism evidence="5 6">
    <name type="scientific">Patiria miniata</name>
    <name type="common">Bat star</name>
    <name type="synonym">Asterina miniata</name>
    <dbReference type="NCBI Taxonomy" id="46514"/>
    <lineage>
        <taxon>Eukaryota</taxon>
        <taxon>Metazoa</taxon>
        <taxon>Echinodermata</taxon>
        <taxon>Eleutherozoa</taxon>
        <taxon>Asterozoa</taxon>
        <taxon>Asteroidea</taxon>
        <taxon>Valvatacea</taxon>
        <taxon>Valvatida</taxon>
        <taxon>Asterinidae</taxon>
        <taxon>Patiria</taxon>
    </lineage>
</organism>
<evidence type="ECO:0000313" key="5">
    <source>
        <dbReference type="EnsemblMetazoa" id="XP_038046187.1"/>
    </source>
</evidence>
<protein>
    <recommendedName>
        <fullName evidence="7">Phytanoyl-CoA dioxygenase domain-containing protein 1</fullName>
    </recommendedName>
</protein>
<evidence type="ECO:0000256" key="3">
    <source>
        <dbReference type="ARBA" id="ARBA00023004"/>
    </source>
</evidence>
<evidence type="ECO:0000256" key="4">
    <source>
        <dbReference type="ARBA" id="ARBA00038356"/>
    </source>
</evidence>
<dbReference type="Pfam" id="PF05721">
    <property type="entry name" value="PhyH"/>
    <property type="match status" value="1"/>
</dbReference>
<dbReference type="SUPFAM" id="SSF51197">
    <property type="entry name" value="Clavaminate synthase-like"/>
    <property type="match status" value="1"/>
</dbReference>
<dbReference type="OMA" id="KYSEDNW"/>
<dbReference type="EnsemblMetazoa" id="XM_038190259.1">
    <property type="protein sequence ID" value="XP_038046187.1"/>
    <property type="gene ID" value="LOC119720550"/>
</dbReference>
<dbReference type="InterPro" id="IPR008775">
    <property type="entry name" value="Phytyl_CoA_dOase-like"/>
</dbReference>
<dbReference type="Gene3D" id="2.60.120.620">
    <property type="entry name" value="q2cbj1_9rhob like domain"/>
    <property type="match status" value="1"/>
</dbReference>
<reference evidence="5" key="1">
    <citation type="submission" date="2022-11" db="UniProtKB">
        <authorList>
            <consortium name="EnsemblMetazoa"/>
        </authorList>
    </citation>
    <scope>IDENTIFICATION</scope>
</reference>
<accession>A0A913Z3A3</accession>
<sequence>MASDEHIAKFHKDGYVVIKDFLTAEEVNALKNSCHDIVTDMDPKDHTMTVFSCRNQTRDDYFLTSGDKIRFFFEQGAVNDKGELSVDKHKAINKIGHALHELVPEFKKVTHKQNVQDVAKKLGYVKPVLVQSMYIFKPPKLGGEVPCHMDASFLYTEPLRLTGFWIALEKCTVENACLQFIPGSQDTKVTSRMIRNPEGGEPSLVFTGPRNLDMDPKLFVPEEVEPGTCILIHGQVLHKSEENRSDKSRNIYTFHIAESLDVEWSKGNWLQPTEELPFPELYTS</sequence>
<dbReference type="AlphaFoldDB" id="A0A913Z3A3"/>
<keyword evidence="3" id="KW-0408">Iron</keyword>
<keyword evidence="2" id="KW-0479">Metal-binding</keyword>
<dbReference type="PANTHER" id="PTHR20883:SF15">
    <property type="entry name" value="PHYTANOYL-COA DIOXYGENASE DOMAIN-CONTAINING PROTEIN 1"/>
    <property type="match status" value="1"/>
</dbReference>
<proteinExistence type="inferred from homology"/>
<dbReference type="OrthoDB" id="445007at2759"/>
<evidence type="ECO:0000313" key="6">
    <source>
        <dbReference type="Proteomes" id="UP000887568"/>
    </source>
</evidence>
<keyword evidence="6" id="KW-1185">Reference proteome</keyword>
<comment type="cofactor">
    <cofactor evidence="1">
        <name>Fe cation</name>
        <dbReference type="ChEBI" id="CHEBI:24875"/>
    </cofactor>
</comment>
<evidence type="ECO:0000256" key="1">
    <source>
        <dbReference type="ARBA" id="ARBA00001962"/>
    </source>
</evidence>
<dbReference type="RefSeq" id="XP_038046187.1">
    <property type="nucleotide sequence ID" value="XM_038190259.1"/>
</dbReference>
<dbReference type="Proteomes" id="UP000887568">
    <property type="component" value="Unplaced"/>
</dbReference>
<comment type="similarity">
    <text evidence="4">Belongs to the PhyH family. PHYHD1 subfamily.</text>
</comment>
<evidence type="ECO:0000256" key="2">
    <source>
        <dbReference type="ARBA" id="ARBA00022723"/>
    </source>
</evidence>
<evidence type="ECO:0008006" key="7">
    <source>
        <dbReference type="Google" id="ProtNLM"/>
    </source>
</evidence>
<dbReference type="PANTHER" id="PTHR20883">
    <property type="entry name" value="PHYTANOYL-COA DIOXYGENASE DOMAIN CONTAINING 1"/>
    <property type="match status" value="1"/>
</dbReference>
<dbReference type="GeneID" id="119720550"/>
<name>A0A913Z3A3_PATMI</name>